<dbReference type="EMBL" id="OX596086">
    <property type="protein sequence ID" value="CAM9895633.1"/>
    <property type="molecule type" value="Genomic_DNA"/>
</dbReference>
<gene>
    <name evidence="1" type="ORF">MRATA1EN22A_LOCUS9003</name>
</gene>
<protein>
    <submittedName>
        <fullName evidence="1">Uncharacterized protein</fullName>
    </submittedName>
</protein>
<organism evidence="1 2">
    <name type="scientific">Rangifer tarandus platyrhynchus</name>
    <name type="common">Svalbard reindeer</name>
    <dbReference type="NCBI Taxonomy" id="3082113"/>
    <lineage>
        <taxon>Eukaryota</taxon>
        <taxon>Metazoa</taxon>
        <taxon>Chordata</taxon>
        <taxon>Craniata</taxon>
        <taxon>Vertebrata</taxon>
        <taxon>Euteleostomi</taxon>
        <taxon>Mammalia</taxon>
        <taxon>Eutheria</taxon>
        <taxon>Laurasiatheria</taxon>
        <taxon>Artiodactyla</taxon>
        <taxon>Ruminantia</taxon>
        <taxon>Pecora</taxon>
        <taxon>Cervidae</taxon>
        <taxon>Odocoileinae</taxon>
        <taxon>Rangifer</taxon>
    </lineage>
</organism>
<feature type="non-terminal residue" evidence="1">
    <location>
        <position position="1"/>
    </location>
</feature>
<sequence>FQLVVSMKKVQPVALSRTLGKNWDSEVSTSWPAVPTRCNSRIRSESRSTSMPSPAEALPHN</sequence>
<proteinExistence type="predicted"/>
<reference evidence="1" key="2">
    <citation type="submission" date="2025-03" db="EMBL/GenBank/DDBJ databases">
        <authorList>
            <consortium name="ELIXIR-Norway"/>
            <consortium name="Elixir Norway"/>
        </authorList>
    </citation>
    <scope>NUCLEOTIDE SEQUENCE</scope>
</reference>
<name>A0AC59YQ40_RANTA</name>
<reference evidence="1" key="1">
    <citation type="submission" date="2023-05" db="EMBL/GenBank/DDBJ databases">
        <authorList>
            <consortium name="ELIXIR-Norway"/>
        </authorList>
    </citation>
    <scope>NUCLEOTIDE SEQUENCE</scope>
</reference>
<accession>A0AC59YQ40</accession>
<dbReference type="Proteomes" id="UP001162501">
    <property type="component" value="Chromosome 2"/>
</dbReference>
<evidence type="ECO:0000313" key="2">
    <source>
        <dbReference type="Proteomes" id="UP001162501"/>
    </source>
</evidence>
<evidence type="ECO:0000313" key="1">
    <source>
        <dbReference type="EMBL" id="CAM9895633.1"/>
    </source>
</evidence>